<proteinExistence type="predicted"/>
<evidence type="ECO:0000313" key="1">
    <source>
        <dbReference type="EMBL" id="RNA00763.1"/>
    </source>
</evidence>
<dbReference type="EMBL" id="REGN01009616">
    <property type="protein sequence ID" value="RNA00763.1"/>
    <property type="molecule type" value="Genomic_DNA"/>
</dbReference>
<keyword evidence="2" id="KW-1185">Reference proteome</keyword>
<gene>
    <name evidence="1" type="ORF">BpHYR1_024819</name>
</gene>
<sequence>MSYNPDYVIDFEVNSKMEFKRHFYMFNFDSIEYGNVFGKPKAPWNDNLILLAAKCSYQCWMEKIQ</sequence>
<comment type="caution">
    <text evidence="1">The sequence shown here is derived from an EMBL/GenBank/DDBJ whole genome shotgun (WGS) entry which is preliminary data.</text>
</comment>
<dbReference type="Proteomes" id="UP000276133">
    <property type="component" value="Unassembled WGS sequence"/>
</dbReference>
<protein>
    <submittedName>
        <fullName evidence="1">Uncharacterized protein</fullName>
    </submittedName>
</protein>
<organism evidence="1 2">
    <name type="scientific">Brachionus plicatilis</name>
    <name type="common">Marine rotifer</name>
    <name type="synonym">Brachionus muelleri</name>
    <dbReference type="NCBI Taxonomy" id="10195"/>
    <lineage>
        <taxon>Eukaryota</taxon>
        <taxon>Metazoa</taxon>
        <taxon>Spiralia</taxon>
        <taxon>Gnathifera</taxon>
        <taxon>Rotifera</taxon>
        <taxon>Eurotatoria</taxon>
        <taxon>Monogononta</taxon>
        <taxon>Pseudotrocha</taxon>
        <taxon>Ploima</taxon>
        <taxon>Brachionidae</taxon>
        <taxon>Brachionus</taxon>
    </lineage>
</organism>
<accession>A0A3M7PNU4</accession>
<name>A0A3M7PNU4_BRAPC</name>
<evidence type="ECO:0000313" key="2">
    <source>
        <dbReference type="Proteomes" id="UP000276133"/>
    </source>
</evidence>
<dbReference type="AlphaFoldDB" id="A0A3M7PNU4"/>
<reference evidence="1 2" key="1">
    <citation type="journal article" date="2018" name="Sci. Rep.">
        <title>Genomic signatures of local adaptation to the degree of environmental predictability in rotifers.</title>
        <authorList>
            <person name="Franch-Gras L."/>
            <person name="Hahn C."/>
            <person name="Garcia-Roger E.M."/>
            <person name="Carmona M.J."/>
            <person name="Serra M."/>
            <person name="Gomez A."/>
        </authorList>
    </citation>
    <scope>NUCLEOTIDE SEQUENCE [LARGE SCALE GENOMIC DNA]</scope>
    <source>
        <strain evidence="1">HYR1</strain>
    </source>
</reference>